<evidence type="ECO:0000313" key="3">
    <source>
        <dbReference type="Proteomes" id="UP001642483"/>
    </source>
</evidence>
<evidence type="ECO:0000313" key="1">
    <source>
        <dbReference type="EMBL" id="CAK8676266.1"/>
    </source>
</evidence>
<dbReference type="EMBL" id="CAWYQH010000024">
    <property type="protein sequence ID" value="CAK8676266.1"/>
    <property type="molecule type" value="Genomic_DNA"/>
</dbReference>
<reference evidence="2 3" key="1">
    <citation type="submission" date="2024-02" db="EMBL/GenBank/DDBJ databases">
        <authorList>
            <person name="Daric V."/>
            <person name="Darras S."/>
        </authorList>
    </citation>
    <scope>NUCLEOTIDE SEQUENCE [LARGE SCALE GENOMIC DNA]</scope>
</reference>
<name>A0ABP0FJ46_CLALP</name>
<gene>
    <name evidence="1" type="ORF">CVLEPA_LOCUS5729</name>
    <name evidence="2" type="ORF">CVLEPA_LOCUS9596</name>
</gene>
<proteinExistence type="predicted"/>
<keyword evidence="3" id="KW-1185">Reference proteome</keyword>
<comment type="caution">
    <text evidence="2">The sequence shown here is derived from an EMBL/GenBank/DDBJ whole genome shotgun (WGS) entry which is preliminary data.</text>
</comment>
<dbReference type="Proteomes" id="UP001642483">
    <property type="component" value="Unassembled WGS sequence"/>
</dbReference>
<dbReference type="EMBL" id="CAWYQH010000057">
    <property type="protein sequence ID" value="CAK8679351.1"/>
    <property type="molecule type" value="Genomic_DNA"/>
</dbReference>
<organism evidence="2 3">
    <name type="scientific">Clavelina lepadiformis</name>
    <name type="common">Light-bulb sea squirt</name>
    <name type="synonym">Ascidia lepadiformis</name>
    <dbReference type="NCBI Taxonomy" id="159417"/>
    <lineage>
        <taxon>Eukaryota</taxon>
        <taxon>Metazoa</taxon>
        <taxon>Chordata</taxon>
        <taxon>Tunicata</taxon>
        <taxon>Ascidiacea</taxon>
        <taxon>Aplousobranchia</taxon>
        <taxon>Clavelinidae</taxon>
        <taxon>Clavelina</taxon>
    </lineage>
</organism>
<accession>A0ABP0FJ46</accession>
<sequence length="118" mass="13007">MRTNKTKLRSNKHNSHFTNLGLSQRHCVNLSCKKNNCEYGSSASSGKDVTFPKTATMCTVYTITKECKGIILHDRSSPSESMAINAGKIMAISAVKSMAIRAIKISVITQSAIERYYT</sequence>
<protein>
    <submittedName>
        <fullName evidence="2">Uncharacterized protein</fullName>
    </submittedName>
</protein>
<evidence type="ECO:0000313" key="2">
    <source>
        <dbReference type="EMBL" id="CAK8679351.1"/>
    </source>
</evidence>